<dbReference type="EMBL" id="CAKXYP010000022">
    <property type="protein sequence ID" value="CAH9419026.1"/>
    <property type="molecule type" value="Genomic_DNA"/>
</dbReference>
<keyword evidence="2" id="KW-1185">Reference proteome</keyword>
<organism evidence="1 2">
    <name type="scientific">Streptomyces globisporus</name>
    <dbReference type="NCBI Taxonomy" id="1908"/>
    <lineage>
        <taxon>Bacteria</taxon>
        <taxon>Bacillati</taxon>
        <taxon>Actinomycetota</taxon>
        <taxon>Actinomycetes</taxon>
        <taxon>Kitasatosporales</taxon>
        <taxon>Streptomycetaceae</taxon>
        <taxon>Streptomyces</taxon>
    </lineage>
</organism>
<accession>A0ABN8VD92</accession>
<evidence type="ECO:0000313" key="1">
    <source>
        <dbReference type="EMBL" id="CAH9419026.1"/>
    </source>
</evidence>
<evidence type="ECO:0000313" key="2">
    <source>
        <dbReference type="Proteomes" id="UP001154015"/>
    </source>
</evidence>
<dbReference type="Proteomes" id="UP001154015">
    <property type="component" value="Unassembled WGS sequence"/>
</dbReference>
<protein>
    <recommendedName>
        <fullName evidence="3">Transposase</fullName>
    </recommendedName>
</protein>
<name>A0ABN8VD92_STRGL</name>
<reference evidence="1" key="1">
    <citation type="submission" date="2022-03" db="EMBL/GenBank/DDBJ databases">
        <authorList>
            <person name="Leyn A S."/>
        </authorList>
    </citation>
    <scope>NUCLEOTIDE SEQUENCE</scope>
    <source>
        <strain evidence="1">Streptomyces globisporus 4-3</strain>
    </source>
</reference>
<gene>
    <name evidence="1" type="ORF">SGL43_06079</name>
</gene>
<evidence type="ECO:0008006" key="3">
    <source>
        <dbReference type="Google" id="ProtNLM"/>
    </source>
</evidence>
<proteinExistence type="predicted"/>
<comment type="caution">
    <text evidence="1">The sequence shown here is derived from an EMBL/GenBank/DDBJ whole genome shotgun (WGS) entry which is preliminary data.</text>
</comment>
<sequence>MCGRSEKVQFTWRIGEKRKQPFLSGVDHIVDKLVRRLIR</sequence>